<gene>
    <name evidence="2" type="ORF">Agabi119p4_760</name>
</gene>
<reference evidence="2 3" key="1">
    <citation type="journal article" name="Sci. Rep.">
        <title>Telomere-to-telomere assembled and centromere annotated genomes of the two main subspecies of the button mushroom Agaricus bisporus reveal especially polymorphic chromosome ends.</title>
        <authorList>
            <person name="Sonnenberg A.S.M."/>
            <person name="Sedaghat-Telgerd N."/>
            <person name="Lavrijssen B."/>
            <person name="Ohm R.A."/>
            <person name="Hendrickx P.M."/>
            <person name="Scholtmeijer K."/>
            <person name="Baars J.J.P."/>
            <person name="van Peer A."/>
        </authorList>
    </citation>
    <scope>NUCLEOTIDE SEQUENCE [LARGE SCALE GENOMIC DNA]</scope>
    <source>
        <strain evidence="2 3">H119_p4</strain>
    </source>
</reference>
<organism evidence="2 3">
    <name type="scientific">Agaricus bisporus var. burnettii</name>
    <dbReference type="NCBI Taxonomy" id="192524"/>
    <lineage>
        <taxon>Eukaryota</taxon>
        <taxon>Fungi</taxon>
        <taxon>Dikarya</taxon>
        <taxon>Basidiomycota</taxon>
        <taxon>Agaricomycotina</taxon>
        <taxon>Agaricomycetes</taxon>
        <taxon>Agaricomycetidae</taxon>
        <taxon>Agaricales</taxon>
        <taxon>Agaricineae</taxon>
        <taxon>Agaricaceae</taxon>
        <taxon>Agaricus</taxon>
    </lineage>
</organism>
<name>A0A8H7FBH9_AGABI</name>
<evidence type="ECO:0000313" key="3">
    <source>
        <dbReference type="Proteomes" id="UP000629468"/>
    </source>
</evidence>
<dbReference type="AlphaFoldDB" id="A0A8H7FBH9"/>
<evidence type="ECO:0000256" key="1">
    <source>
        <dbReference type="SAM" id="MobiDB-lite"/>
    </source>
</evidence>
<evidence type="ECO:0000313" key="2">
    <source>
        <dbReference type="EMBL" id="KAF7784595.1"/>
    </source>
</evidence>
<feature type="region of interest" description="Disordered" evidence="1">
    <location>
        <begin position="1"/>
        <end position="23"/>
    </location>
</feature>
<dbReference type="Proteomes" id="UP000629468">
    <property type="component" value="Unassembled WGS sequence"/>
</dbReference>
<proteinExistence type="predicted"/>
<dbReference type="EMBL" id="JABXXO010000001">
    <property type="protein sequence ID" value="KAF7784595.1"/>
    <property type="molecule type" value="Genomic_DNA"/>
</dbReference>
<sequence length="100" mass="10608">MTSSVSPRRSGRKASSSSNSLPRSFCCRFLANGWVGSGATGHTLATSVWGSERLSSLAEYNISRTPTGVSPTRTSHLPVSPQYPTLLCSVNQPIKCTTSC</sequence>
<protein>
    <submittedName>
        <fullName evidence="2">Uncharacterized protein</fullName>
    </submittedName>
</protein>
<comment type="caution">
    <text evidence="2">The sequence shown here is derived from an EMBL/GenBank/DDBJ whole genome shotgun (WGS) entry which is preliminary data.</text>
</comment>
<accession>A0A8H7FBH9</accession>